<name>A0AAU9VZ87_9CNID</name>
<sequence length="75" mass="7988">MRMLCLPYHPKATKAYSQAGGKEMLGVTFYGAQVSIVSEGFLKSQLLSVQIQDVEQLLGSNGSLSLQAANGTDIP</sequence>
<proteinExistence type="predicted"/>
<evidence type="ECO:0000313" key="1">
    <source>
        <dbReference type="EMBL" id="CAH3038457.1"/>
    </source>
</evidence>
<evidence type="ECO:0000313" key="2">
    <source>
        <dbReference type="Proteomes" id="UP001159428"/>
    </source>
</evidence>
<accession>A0AAU9VZ87</accession>
<gene>
    <name evidence="1" type="ORF">PMEA_00021700</name>
</gene>
<dbReference type="Proteomes" id="UP001159428">
    <property type="component" value="Unassembled WGS sequence"/>
</dbReference>
<comment type="caution">
    <text evidence="1">The sequence shown here is derived from an EMBL/GenBank/DDBJ whole genome shotgun (WGS) entry which is preliminary data.</text>
</comment>
<dbReference type="AlphaFoldDB" id="A0AAU9VZ87"/>
<keyword evidence="2" id="KW-1185">Reference proteome</keyword>
<dbReference type="EMBL" id="CALNXJ010000004">
    <property type="protein sequence ID" value="CAH3038457.1"/>
    <property type="molecule type" value="Genomic_DNA"/>
</dbReference>
<organism evidence="1 2">
    <name type="scientific">Pocillopora meandrina</name>
    <dbReference type="NCBI Taxonomy" id="46732"/>
    <lineage>
        <taxon>Eukaryota</taxon>
        <taxon>Metazoa</taxon>
        <taxon>Cnidaria</taxon>
        <taxon>Anthozoa</taxon>
        <taxon>Hexacorallia</taxon>
        <taxon>Scleractinia</taxon>
        <taxon>Astrocoeniina</taxon>
        <taxon>Pocilloporidae</taxon>
        <taxon>Pocillopora</taxon>
    </lineage>
</organism>
<reference evidence="1 2" key="1">
    <citation type="submission" date="2022-05" db="EMBL/GenBank/DDBJ databases">
        <authorList>
            <consortium name="Genoscope - CEA"/>
            <person name="William W."/>
        </authorList>
    </citation>
    <scope>NUCLEOTIDE SEQUENCE [LARGE SCALE GENOMIC DNA]</scope>
</reference>
<protein>
    <submittedName>
        <fullName evidence="1">Uncharacterized protein</fullName>
    </submittedName>
</protein>